<dbReference type="EMBL" id="CP151260">
    <property type="protein sequence ID" value="WZH40946.1"/>
    <property type="molecule type" value="Genomic_DNA"/>
</dbReference>
<accession>A0ABZ2WKA3</accession>
<protein>
    <submittedName>
        <fullName evidence="2">Uncharacterized protein</fullName>
    </submittedName>
</protein>
<evidence type="ECO:0000256" key="1">
    <source>
        <dbReference type="SAM" id="MobiDB-lite"/>
    </source>
</evidence>
<dbReference type="PANTHER" id="PTHR38696">
    <property type="entry name" value="MEDIATOR OF RNA POLYMERASE II TRANSCRIPTION SUBUNIT 13"/>
    <property type="match status" value="1"/>
</dbReference>
<name>A0ABZ2WKA3_9HYPO</name>
<evidence type="ECO:0000313" key="3">
    <source>
        <dbReference type="Proteomes" id="UP001489902"/>
    </source>
</evidence>
<gene>
    <name evidence="2" type="ORF">QYS62_001886</name>
</gene>
<reference evidence="2 3" key="1">
    <citation type="submission" date="2024-04" db="EMBL/GenBank/DDBJ databases">
        <title>Complete genome sequence of Fusarium acuminatum.</title>
        <authorList>
            <person name="Lan B."/>
        </authorList>
    </citation>
    <scope>NUCLEOTIDE SEQUENCE [LARGE SCALE GENOMIC DNA]</scope>
    <source>
        <strain evidence="2">1A</strain>
    </source>
</reference>
<sequence length="268" mass="30181">MSSDPKAPTEAPSDPPPSFQETMAADPPIFKTQFACITFNMNNRLRFINFPELEVVTLKETIKACWEPGVAQTRPYGESTEMFLRGTPWMYNSNGTDDARLLLLVILEGLFDMGWVLQGSMDVIKKSESKGMYFGLAKQLDSLIFRKQDPVPPPCDWLCISLDNNDKLKIVGGPPPDLSEAVLQLFKGEIRRREVTPERLKIHLAGLPWSPSGTDTVKTQITLLRLIETFERYGFTIYATVGSDEGSTDVLVCQRQKDWVPGAPIWHR</sequence>
<dbReference type="PANTHER" id="PTHR38696:SF1">
    <property type="entry name" value="MEDIATOR OF RNA POLYMERASE II TRANSCRIPTION SUBUNIT 13"/>
    <property type="match status" value="1"/>
</dbReference>
<feature type="region of interest" description="Disordered" evidence="1">
    <location>
        <begin position="1"/>
        <end position="23"/>
    </location>
</feature>
<proteinExistence type="predicted"/>
<dbReference type="Proteomes" id="UP001489902">
    <property type="component" value="Chromosome 1"/>
</dbReference>
<organism evidence="2 3">
    <name type="scientific">Fusarium acuminatum</name>
    <dbReference type="NCBI Taxonomy" id="5515"/>
    <lineage>
        <taxon>Eukaryota</taxon>
        <taxon>Fungi</taxon>
        <taxon>Dikarya</taxon>
        <taxon>Ascomycota</taxon>
        <taxon>Pezizomycotina</taxon>
        <taxon>Sordariomycetes</taxon>
        <taxon>Hypocreomycetidae</taxon>
        <taxon>Hypocreales</taxon>
        <taxon>Nectriaceae</taxon>
        <taxon>Fusarium</taxon>
        <taxon>Fusarium tricinctum species complex</taxon>
    </lineage>
</organism>
<evidence type="ECO:0000313" key="2">
    <source>
        <dbReference type="EMBL" id="WZH40946.1"/>
    </source>
</evidence>
<keyword evidence="3" id="KW-1185">Reference proteome</keyword>